<feature type="binding site" evidence="5">
    <location>
        <position position="105"/>
    </location>
    <ligand>
        <name>a divalent metal cation</name>
        <dbReference type="ChEBI" id="CHEBI:60240"/>
        <label>1</label>
    </ligand>
</feature>
<evidence type="ECO:0000256" key="2">
    <source>
        <dbReference type="ARBA" id="ARBA00022112"/>
    </source>
</evidence>
<evidence type="ECO:0000256" key="4">
    <source>
        <dbReference type="PIRNR" id="PIRNR037489"/>
    </source>
</evidence>
<dbReference type="OrthoDB" id="9792792at2"/>
<dbReference type="SUPFAM" id="SSF102705">
    <property type="entry name" value="NIF3 (NGG1p interacting factor 3)-like"/>
    <property type="match status" value="1"/>
</dbReference>
<evidence type="ECO:0000313" key="7">
    <source>
        <dbReference type="Proteomes" id="UP000324646"/>
    </source>
</evidence>
<dbReference type="AlphaFoldDB" id="A0A5C0SDZ6"/>
<dbReference type="Gene3D" id="3.30.70.120">
    <property type="match status" value="1"/>
</dbReference>
<dbReference type="FunFam" id="3.30.70.120:FF:000006">
    <property type="entry name" value="GTP cyclohydrolase 1 type 2 homolog"/>
    <property type="match status" value="1"/>
</dbReference>
<evidence type="ECO:0000256" key="5">
    <source>
        <dbReference type="PIRSR" id="PIRSR602678-1"/>
    </source>
</evidence>
<dbReference type="NCBIfam" id="TIGR00486">
    <property type="entry name" value="YbgI_SA1388"/>
    <property type="match status" value="1"/>
</dbReference>
<dbReference type="KEGG" id="crs:FQB35_08105"/>
<dbReference type="InterPro" id="IPR002678">
    <property type="entry name" value="DUF34/NIF3"/>
</dbReference>
<feature type="binding site" evidence="5">
    <location>
        <position position="335"/>
    </location>
    <ligand>
        <name>a divalent metal cation</name>
        <dbReference type="ChEBI" id="CHEBI:60240"/>
        <label>1</label>
    </ligand>
</feature>
<dbReference type="PANTHER" id="PTHR13799">
    <property type="entry name" value="NGG1 INTERACTING FACTOR 3"/>
    <property type="match status" value="1"/>
</dbReference>
<dbReference type="InterPro" id="IPR017221">
    <property type="entry name" value="DUF34/NIF3_bac"/>
</dbReference>
<organism evidence="6 7">
    <name type="scientific">Crassaminicella thermophila</name>
    <dbReference type="NCBI Taxonomy" id="2599308"/>
    <lineage>
        <taxon>Bacteria</taxon>
        <taxon>Bacillati</taxon>
        <taxon>Bacillota</taxon>
        <taxon>Clostridia</taxon>
        <taxon>Eubacteriales</taxon>
        <taxon>Clostridiaceae</taxon>
        <taxon>Crassaminicella</taxon>
    </lineage>
</organism>
<dbReference type="Pfam" id="PF01784">
    <property type="entry name" value="DUF34_NIF3"/>
    <property type="match status" value="1"/>
</dbReference>
<dbReference type="RefSeq" id="WP_148809495.1">
    <property type="nucleotide sequence ID" value="NZ_CP042243.1"/>
</dbReference>
<dbReference type="InterPro" id="IPR015867">
    <property type="entry name" value="N-reg_PII/ATP_PRibTrfase_C"/>
</dbReference>
<protein>
    <recommendedName>
        <fullName evidence="2 4">GTP cyclohydrolase 1 type 2 homolog</fullName>
    </recommendedName>
</protein>
<dbReference type="Gene3D" id="3.40.1390.30">
    <property type="entry name" value="NIF3 (NGG1p interacting factor 3)-like"/>
    <property type="match status" value="2"/>
</dbReference>
<dbReference type="GO" id="GO:0046872">
    <property type="term" value="F:metal ion binding"/>
    <property type="evidence" value="ECO:0007669"/>
    <property type="project" value="UniProtKB-UniRule"/>
</dbReference>
<dbReference type="InterPro" id="IPR036069">
    <property type="entry name" value="DUF34/NIF3_sf"/>
</dbReference>
<feature type="binding site" evidence="5">
    <location>
        <position position="66"/>
    </location>
    <ligand>
        <name>a divalent metal cation</name>
        <dbReference type="ChEBI" id="CHEBI:60240"/>
        <label>1</label>
    </ligand>
</feature>
<proteinExistence type="inferred from homology"/>
<feature type="binding site" evidence="5">
    <location>
        <position position="67"/>
    </location>
    <ligand>
        <name>a divalent metal cation</name>
        <dbReference type="ChEBI" id="CHEBI:60240"/>
        <label>1</label>
    </ligand>
</feature>
<evidence type="ECO:0000256" key="3">
    <source>
        <dbReference type="ARBA" id="ARBA00022723"/>
    </source>
</evidence>
<gene>
    <name evidence="6" type="ORF">FQB35_08105</name>
</gene>
<accession>A0A5C0SDZ6</accession>
<reference evidence="6 7" key="1">
    <citation type="submission" date="2019-07" db="EMBL/GenBank/DDBJ databases">
        <title>Complete genome of Crassaminicella thermophila SY095.</title>
        <authorList>
            <person name="Li X."/>
        </authorList>
    </citation>
    <scope>NUCLEOTIDE SEQUENCE [LARGE SCALE GENOMIC DNA]</scope>
    <source>
        <strain evidence="6 7">SY095</strain>
    </source>
</reference>
<feature type="binding site" evidence="5">
    <location>
        <position position="331"/>
    </location>
    <ligand>
        <name>a divalent metal cation</name>
        <dbReference type="ChEBI" id="CHEBI:60240"/>
        <label>1</label>
    </ligand>
</feature>
<dbReference type="Proteomes" id="UP000324646">
    <property type="component" value="Chromosome"/>
</dbReference>
<dbReference type="PIRSF" id="PIRSF037489">
    <property type="entry name" value="UCP037489_NIF3_YqfO"/>
    <property type="match status" value="1"/>
</dbReference>
<dbReference type="FunFam" id="3.40.1390.30:FF:000001">
    <property type="entry name" value="GTP cyclohydrolase 1 type 2"/>
    <property type="match status" value="1"/>
</dbReference>
<keyword evidence="3 4" id="KW-0479">Metal-binding</keyword>
<sequence length="371" mass="41924">MGEKLSRVINIIETIAPPYLAENWDNVGFQIGDYNKNVNRILVCLEVTQKVIDEAITKNIDMIICHHPLIFKAIKNVRTNNEIGNMIYRLIKHDIVLYCVHTNLDIVYGGTNDVLAELLNIVDTQPLIKIDKEKYYKLVVYVPKSHVEDVRDAICSAEAGHIGNYSYCTFQTEGIGTFKPLEGTNPFIGSKGKIEKVSEYKLETIVAKEKLNNAIKKMLEAHPYEEVAYDIIPLYNQTDKHGLGRVGKLMKPMTLSVFCEEIKSKLKMKSIRFVGDINKKIQKIGLCTGSGAEFIYDAYKKGCDCYITGDVKYHDAQYAIGLGIAVIDAGHFETENLVCEPLLNNLKKMIKENNYDLEVFLGSNINPFQLL</sequence>
<dbReference type="GO" id="GO:0005737">
    <property type="term" value="C:cytoplasm"/>
    <property type="evidence" value="ECO:0007669"/>
    <property type="project" value="TreeGrafter"/>
</dbReference>
<keyword evidence="7" id="KW-1185">Reference proteome</keyword>
<dbReference type="EMBL" id="CP042243">
    <property type="protein sequence ID" value="QEK12340.1"/>
    <property type="molecule type" value="Genomic_DNA"/>
</dbReference>
<name>A0A5C0SDZ6_CRATE</name>
<dbReference type="PANTHER" id="PTHR13799:SF14">
    <property type="entry name" value="GTP CYCLOHYDROLASE 1 TYPE 2 HOMOLOG"/>
    <property type="match status" value="1"/>
</dbReference>
<evidence type="ECO:0000313" key="6">
    <source>
        <dbReference type="EMBL" id="QEK12340.1"/>
    </source>
</evidence>
<evidence type="ECO:0000256" key="1">
    <source>
        <dbReference type="ARBA" id="ARBA00006964"/>
    </source>
</evidence>
<comment type="similarity">
    <text evidence="1 4">Belongs to the GTP cyclohydrolase I type 2/NIF3 family.</text>
</comment>